<feature type="chain" id="PRO_5035714358" description="Knottin scorpion toxin-like domain-containing protein" evidence="1">
    <location>
        <begin position="32"/>
        <end position="82"/>
    </location>
</feature>
<evidence type="ECO:0000313" key="3">
    <source>
        <dbReference type="Proteomes" id="UP000015106"/>
    </source>
</evidence>
<evidence type="ECO:0008006" key="4">
    <source>
        <dbReference type="Google" id="ProtNLM"/>
    </source>
</evidence>
<dbReference type="Proteomes" id="UP000015106">
    <property type="component" value="Chromosome 3"/>
</dbReference>
<organism evidence="2 3">
    <name type="scientific">Triticum urartu</name>
    <name type="common">Red wild einkorn</name>
    <name type="synonym">Crithodium urartu</name>
    <dbReference type="NCBI Taxonomy" id="4572"/>
    <lineage>
        <taxon>Eukaryota</taxon>
        <taxon>Viridiplantae</taxon>
        <taxon>Streptophyta</taxon>
        <taxon>Embryophyta</taxon>
        <taxon>Tracheophyta</taxon>
        <taxon>Spermatophyta</taxon>
        <taxon>Magnoliopsida</taxon>
        <taxon>Liliopsida</taxon>
        <taxon>Poales</taxon>
        <taxon>Poaceae</taxon>
        <taxon>BOP clade</taxon>
        <taxon>Pooideae</taxon>
        <taxon>Triticodae</taxon>
        <taxon>Triticeae</taxon>
        <taxon>Triticinae</taxon>
        <taxon>Triticum</taxon>
    </lineage>
</organism>
<reference evidence="2" key="3">
    <citation type="submission" date="2022-06" db="UniProtKB">
        <authorList>
            <consortium name="EnsemblPlants"/>
        </authorList>
    </citation>
    <scope>IDENTIFICATION</scope>
</reference>
<accession>A0A8R7TT52</accession>
<evidence type="ECO:0000313" key="2">
    <source>
        <dbReference type="EnsemblPlants" id="TuG1812G0300001713.01.T01"/>
    </source>
</evidence>
<dbReference type="Gramene" id="TuG1812G0300001713.01.T01">
    <property type="protein sequence ID" value="TuG1812G0300001713.01.T01"/>
    <property type="gene ID" value="TuG1812G0300001713.01"/>
</dbReference>
<feature type="signal peptide" evidence="1">
    <location>
        <begin position="1"/>
        <end position="31"/>
    </location>
</feature>
<reference evidence="3" key="1">
    <citation type="journal article" date="2013" name="Nature">
        <title>Draft genome of the wheat A-genome progenitor Triticum urartu.</title>
        <authorList>
            <person name="Ling H.Q."/>
            <person name="Zhao S."/>
            <person name="Liu D."/>
            <person name="Wang J."/>
            <person name="Sun H."/>
            <person name="Zhang C."/>
            <person name="Fan H."/>
            <person name="Li D."/>
            <person name="Dong L."/>
            <person name="Tao Y."/>
            <person name="Gao C."/>
            <person name="Wu H."/>
            <person name="Li Y."/>
            <person name="Cui Y."/>
            <person name="Guo X."/>
            <person name="Zheng S."/>
            <person name="Wang B."/>
            <person name="Yu K."/>
            <person name="Liang Q."/>
            <person name="Yang W."/>
            <person name="Lou X."/>
            <person name="Chen J."/>
            <person name="Feng M."/>
            <person name="Jian J."/>
            <person name="Zhang X."/>
            <person name="Luo G."/>
            <person name="Jiang Y."/>
            <person name="Liu J."/>
            <person name="Wang Z."/>
            <person name="Sha Y."/>
            <person name="Zhang B."/>
            <person name="Wu H."/>
            <person name="Tang D."/>
            <person name="Shen Q."/>
            <person name="Xue P."/>
            <person name="Zou S."/>
            <person name="Wang X."/>
            <person name="Liu X."/>
            <person name="Wang F."/>
            <person name="Yang Y."/>
            <person name="An X."/>
            <person name="Dong Z."/>
            <person name="Zhang K."/>
            <person name="Zhang X."/>
            <person name="Luo M.C."/>
            <person name="Dvorak J."/>
            <person name="Tong Y."/>
            <person name="Wang J."/>
            <person name="Yang H."/>
            <person name="Li Z."/>
            <person name="Wang D."/>
            <person name="Zhang A."/>
            <person name="Wang J."/>
        </authorList>
    </citation>
    <scope>NUCLEOTIDE SEQUENCE</scope>
    <source>
        <strain evidence="3">cv. G1812</strain>
    </source>
</reference>
<protein>
    <recommendedName>
        <fullName evidence="4">Knottin scorpion toxin-like domain-containing protein</fullName>
    </recommendedName>
</protein>
<name>A0A8R7TT52_TRIUA</name>
<keyword evidence="3" id="KW-1185">Reference proteome</keyword>
<proteinExistence type="predicted"/>
<sequence length="82" mass="9611">MFICGDMGDVKLIGLLCLFLLMPVLVAGSEAEMICERYSVTYFTLLCTYDRCVHACHKEHKESFHKAFCFRFPRICMCRWKC</sequence>
<dbReference type="EnsemblPlants" id="TuG1812G0300001713.01.T01">
    <property type="protein sequence ID" value="TuG1812G0300001713.01.T01"/>
    <property type="gene ID" value="TuG1812G0300001713.01"/>
</dbReference>
<evidence type="ECO:0000256" key="1">
    <source>
        <dbReference type="SAM" id="SignalP"/>
    </source>
</evidence>
<keyword evidence="1" id="KW-0732">Signal</keyword>
<reference evidence="2" key="2">
    <citation type="submission" date="2018-03" db="EMBL/GenBank/DDBJ databases">
        <title>The Triticum urartu genome reveals the dynamic nature of wheat genome evolution.</title>
        <authorList>
            <person name="Ling H."/>
            <person name="Ma B."/>
            <person name="Shi X."/>
            <person name="Liu H."/>
            <person name="Dong L."/>
            <person name="Sun H."/>
            <person name="Cao Y."/>
            <person name="Gao Q."/>
            <person name="Zheng S."/>
            <person name="Li Y."/>
            <person name="Yu Y."/>
            <person name="Du H."/>
            <person name="Qi M."/>
            <person name="Li Y."/>
            <person name="Yu H."/>
            <person name="Cui Y."/>
            <person name="Wang N."/>
            <person name="Chen C."/>
            <person name="Wu H."/>
            <person name="Zhao Y."/>
            <person name="Zhang J."/>
            <person name="Li Y."/>
            <person name="Zhou W."/>
            <person name="Zhang B."/>
            <person name="Hu W."/>
            <person name="Eijk M."/>
            <person name="Tang J."/>
            <person name="Witsenboer H."/>
            <person name="Zhao S."/>
            <person name="Li Z."/>
            <person name="Zhang A."/>
            <person name="Wang D."/>
            <person name="Liang C."/>
        </authorList>
    </citation>
    <scope>NUCLEOTIDE SEQUENCE [LARGE SCALE GENOMIC DNA]</scope>
    <source>
        <strain evidence="2">cv. G1812</strain>
    </source>
</reference>
<dbReference type="AlphaFoldDB" id="A0A8R7TT52"/>